<gene>
    <name evidence="8" type="ORF">EC973_003954</name>
</gene>
<feature type="domain" description="Major facilitator superfamily (MFS) profile" evidence="7">
    <location>
        <begin position="33"/>
        <end position="538"/>
    </location>
</feature>
<feature type="transmembrane region" description="Helical" evidence="6">
    <location>
        <begin position="186"/>
        <end position="209"/>
    </location>
</feature>
<feature type="transmembrane region" description="Helical" evidence="6">
    <location>
        <begin position="31"/>
        <end position="55"/>
    </location>
</feature>
<evidence type="ECO:0000256" key="4">
    <source>
        <dbReference type="ARBA" id="ARBA00023136"/>
    </source>
</evidence>
<feature type="transmembrane region" description="Helical" evidence="6">
    <location>
        <begin position="128"/>
        <end position="147"/>
    </location>
</feature>
<feature type="transmembrane region" description="Helical" evidence="6">
    <location>
        <begin position="517"/>
        <end position="536"/>
    </location>
</feature>
<evidence type="ECO:0000256" key="1">
    <source>
        <dbReference type="ARBA" id="ARBA00004141"/>
    </source>
</evidence>
<evidence type="ECO:0000259" key="7">
    <source>
        <dbReference type="PROSITE" id="PS50850"/>
    </source>
</evidence>
<comment type="caution">
    <text evidence="8">The sequence shown here is derived from an EMBL/GenBank/DDBJ whole genome shotgun (WGS) entry which is preliminary data.</text>
</comment>
<keyword evidence="2 6" id="KW-0812">Transmembrane</keyword>
<dbReference type="InterPro" id="IPR036259">
    <property type="entry name" value="MFS_trans_sf"/>
</dbReference>
<feature type="transmembrane region" description="Helical" evidence="6">
    <location>
        <begin position="443"/>
        <end position="468"/>
    </location>
</feature>
<evidence type="ECO:0000313" key="8">
    <source>
        <dbReference type="EMBL" id="KAF7721886.1"/>
    </source>
</evidence>
<feature type="transmembrane region" description="Helical" evidence="6">
    <location>
        <begin position="67"/>
        <end position="86"/>
    </location>
</feature>
<keyword evidence="4 6" id="KW-0472">Membrane</keyword>
<accession>A0A8H7BKR9</accession>
<name>A0A8H7BKR9_9FUNG</name>
<dbReference type="GO" id="GO:0005886">
    <property type="term" value="C:plasma membrane"/>
    <property type="evidence" value="ECO:0007669"/>
    <property type="project" value="TreeGrafter"/>
</dbReference>
<feature type="transmembrane region" description="Helical" evidence="6">
    <location>
        <begin position="98"/>
        <end position="116"/>
    </location>
</feature>
<dbReference type="GO" id="GO:0022857">
    <property type="term" value="F:transmembrane transporter activity"/>
    <property type="evidence" value="ECO:0007669"/>
    <property type="project" value="InterPro"/>
</dbReference>
<dbReference type="PROSITE" id="PS50850">
    <property type="entry name" value="MFS"/>
    <property type="match status" value="1"/>
</dbReference>
<feature type="transmembrane region" description="Helical" evidence="6">
    <location>
        <begin position="409"/>
        <end position="431"/>
    </location>
</feature>
<dbReference type="InterPro" id="IPR020846">
    <property type="entry name" value="MFS_dom"/>
</dbReference>
<proteinExistence type="predicted"/>
<keyword evidence="9" id="KW-1185">Reference proteome</keyword>
<dbReference type="Proteomes" id="UP000605846">
    <property type="component" value="Unassembled WGS sequence"/>
</dbReference>
<evidence type="ECO:0000256" key="6">
    <source>
        <dbReference type="SAM" id="Phobius"/>
    </source>
</evidence>
<dbReference type="Pfam" id="PF07690">
    <property type="entry name" value="MFS_1"/>
    <property type="match status" value="1"/>
</dbReference>
<feature type="region of interest" description="Disordered" evidence="5">
    <location>
        <begin position="544"/>
        <end position="574"/>
    </location>
</feature>
<feature type="transmembrane region" description="Helical" evidence="6">
    <location>
        <begin position="357"/>
        <end position="374"/>
    </location>
</feature>
<dbReference type="OrthoDB" id="4078873at2759"/>
<dbReference type="AlphaFoldDB" id="A0A8H7BKR9"/>
<evidence type="ECO:0000313" key="9">
    <source>
        <dbReference type="Proteomes" id="UP000605846"/>
    </source>
</evidence>
<feature type="transmembrane region" description="Helical" evidence="6">
    <location>
        <begin position="247"/>
        <end position="266"/>
    </location>
</feature>
<evidence type="ECO:0000256" key="2">
    <source>
        <dbReference type="ARBA" id="ARBA00022692"/>
    </source>
</evidence>
<evidence type="ECO:0000256" key="3">
    <source>
        <dbReference type="ARBA" id="ARBA00022989"/>
    </source>
</evidence>
<dbReference type="InterPro" id="IPR011701">
    <property type="entry name" value="MFS"/>
</dbReference>
<protein>
    <recommendedName>
        <fullName evidence="7">Major facilitator superfamily (MFS) profile domain-containing protein</fullName>
    </recommendedName>
</protein>
<feature type="transmembrane region" description="Helical" evidence="6">
    <location>
        <begin position="383"/>
        <end position="403"/>
    </location>
</feature>
<evidence type="ECO:0000256" key="5">
    <source>
        <dbReference type="SAM" id="MobiDB-lite"/>
    </source>
</evidence>
<feature type="transmembrane region" description="Helical" evidence="6">
    <location>
        <begin position="278"/>
        <end position="296"/>
    </location>
</feature>
<dbReference type="Gene3D" id="1.20.1250.20">
    <property type="entry name" value="MFS general substrate transporter like domains"/>
    <property type="match status" value="2"/>
</dbReference>
<dbReference type="PANTHER" id="PTHR23501">
    <property type="entry name" value="MAJOR FACILITATOR SUPERFAMILY"/>
    <property type="match status" value="1"/>
</dbReference>
<keyword evidence="3 6" id="KW-1133">Transmembrane helix</keyword>
<reference evidence="8" key="1">
    <citation type="submission" date="2020-01" db="EMBL/GenBank/DDBJ databases">
        <title>Genome Sequencing of Three Apophysomyces-Like Fungal Strains Confirms a Novel Fungal Genus in the Mucoromycota with divergent Burkholderia-like Endosymbiotic Bacteria.</title>
        <authorList>
            <person name="Stajich J.E."/>
            <person name="Macias A.M."/>
            <person name="Carter-House D."/>
            <person name="Lovett B."/>
            <person name="Kasson L.R."/>
            <person name="Berry K."/>
            <person name="Grigoriev I."/>
            <person name="Chang Y."/>
            <person name="Spatafora J."/>
            <person name="Kasson M.T."/>
        </authorList>
    </citation>
    <scope>NUCLEOTIDE SEQUENCE</scope>
    <source>
        <strain evidence="8">NRRL A-21654</strain>
    </source>
</reference>
<organism evidence="8 9">
    <name type="scientific">Apophysomyces ossiformis</name>
    <dbReference type="NCBI Taxonomy" id="679940"/>
    <lineage>
        <taxon>Eukaryota</taxon>
        <taxon>Fungi</taxon>
        <taxon>Fungi incertae sedis</taxon>
        <taxon>Mucoromycota</taxon>
        <taxon>Mucoromycotina</taxon>
        <taxon>Mucoromycetes</taxon>
        <taxon>Mucorales</taxon>
        <taxon>Mucorineae</taxon>
        <taxon>Mucoraceae</taxon>
        <taxon>Apophysomyces</taxon>
    </lineage>
</organism>
<sequence length="574" mass="62762">MTVNTLPSESSLKGVKKVELFKQVWSKADKIIVCVGLALLSWASSWESSIIFIITPTVSSLLGANNLTAMIPIVLAILQTALLPMYSKIADMLGRAEAYSFSLLFYMVSFIVMATATNYDTIIGGKALYAIGHGGCIILAPILIGDLSSVVNRGLFQALYTLPSLLNFATTPFAAEALMKVDQWRWVYGMIPLIILVAAAPLLTGLWHAEYKVRRIGMLAMTEKPSESPAKKSIGQRILWLINEIDLIGSLLLIAGLYLILLPMVLARARWGGWNSPTTLGTLISGVVAWILFGFWEWKMAKKPVISVGRWESRNPVYGVLAASVLHLINSTNWQYLLTYLQVTRRASPTKATFMQRAYVMTSIVVQVGVGYCMKRTRIWRPFVWVGVALLILGVALMIPARLPSSSDAFIVVAQVVAGIGAGFLEIPIMVAVQSSVPHSDLAIVTSLFQLGHSVGVSVGSAMAGAIWNSMLPNELMKYVPGQVDYRKVMASIQFALALPQDQYEGVVRAYGEVQKTLSIIACCLSVLVFVFSVPLRSFGLDESEEDRVKAASAPAPTIVEDEEKLPDLREQKL</sequence>
<comment type="subcellular location">
    <subcellularLocation>
        <location evidence="1">Membrane</location>
        <topology evidence="1">Multi-pass membrane protein</topology>
    </subcellularLocation>
</comment>
<dbReference type="EMBL" id="JABAYA010000227">
    <property type="protein sequence ID" value="KAF7721886.1"/>
    <property type="molecule type" value="Genomic_DNA"/>
</dbReference>
<dbReference type="SUPFAM" id="SSF103473">
    <property type="entry name" value="MFS general substrate transporter"/>
    <property type="match status" value="1"/>
</dbReference>
<dbReference type="PANTHER" id="PTHR23501:SF87">
    <property type="entry name" value="SIDEROPHORE IRON TRANSPORTER 2"/>
    <property type="match status" value="1"/>
</dbReference>
<feature type="transmembrane region" description="Helical" evidence="6">
    <location>
        <begin position="317"/>
        <end position="337"/>
    </location>
</feature>